<keyword evidence="2" id="KW-1185">Reference proteome</keyword>
<dbReference type="InterPro" id="IPR017601">
    <property type="entry name" value="DGQHR-contain_dom"/>
</dbReference>
<sequence>MAKKQARQSEKKSGGLEEALSIEALPITQGAHTFYVFVLDAKTLWSFVSISRRHDEKDEGYQRVLSNSRVDSAVKFIESGEPIPNSILLALEGATYNTETKKLVIPPGEDVGWVIDGQHRLAAAHMAAEQGKDIELCVVAFVDVDIQFQISQFITINREAKGVPTSLLYDLLKHLPGERKPAEIANERAAEIANVLRKRENSPFRDRIVVTSSPRRGSQLSITNFVRKLAPLVHPERGSLRVWTLQEQVGIIDNYYSGLKDAFPDQWALSENVFFQTIGFGAMMNIFEEVFASVFASKGRFRRSDVAEEFAKIASFDFKQWSSYGSGNKAEMEAAQDLRLDLSRAKAGDQSSPSIDLG</sequence>
<evidence type="ECO:0000313" key="1">
    <source>
        <dbReference type="EMBL" id="NNU81079.1"/>
    </source>
</evidence>
<organism evidence="1 2">
    <name type="scientific">Halovulum dunhuangense</name>
    <dbReference type="NCBI Taxonomy" id="1505036"/>
    <lineage>
        <taxon>Bacteria</taxon>
        <taxon>Pseudomonadati</taxon>
        <taxon>Pseudomonadota</taxon>
        <taxon>Alphaproteobacteria</taxon>
        <taxon>Rhodobacterales</taxon>
        <taxon>Paracoccaceae</taxon>
        <taxon>Halovulum</taxon>
    </lineage>
</organism>
<accession>A0A849L420</accession>
<reference evidence="1 2" key="1">
    <citation type="submission" date="2020-05" db="EMBL/GenBank/DDBJ databases">
        <title>Gimesia benthica sp. nov., a novel planctomycete isolated from a deep-sea water sample of the Northwest Indian Ocean.</title>
        <authorList>
            <person name="Wang J."/>
            <person name="Ruan C."/>
            <person name="Song L."/>
            <person name="Zhu Y."/>
            <person name="Li A."/>
            <person name="Zheng X."/>
            <person name="Wang L."/>
            <person name="Lu Z."/>
            <person name="Huang Y."/>
            <person name="Du W."/>
            <person name="Zhou Y."/>
            <person name="Huang L."/>
            <person name="Dai X."/>
        </authorList>
    </citation>
    <scope>NUCLEOTIDE SEQUENCE [LARGE SCALE GENOMIC DNA]</scope>
    <source>
        <strain evidence="1 2">YYQ-30</strain>
    </source>
</reference>
<dbReference type="AlphaFoldDB" id="A0A849L420"/>
<gene>
    <name evidence="1" type="ORF">HMH01_11590</name>
</gene>
<dbReference type="InterPro" id="IPR017642">
    <property type="entry name" value="DNA_S_mod_DndB"/>
</dbReference>
<dbReference type="RefSeq" id="WP_171325712.1">
    <property type="nucleotide sequence ID" value="NZ_JABFBC010000002.1"/>
</dbReference>
<dbReference type="Pfam" id="PF14072">
    <property type="entry name" value="DndB"/>
    <property type="match status" value="1"/>
</dbReference>
<protein>
    <submittedName>
        <fullName evidence="1">DGQHR domain-containing protein</fullName>
    </submittedName>
</protein>
<comment type="caution">
    <text evidence="1">The sequence shown here is derived from an EMBL/GenBank/DDBJ whole genome shotgun (WGS) entry which is preliminary data.</text>
</comment>
<name>A0A849L420_9RHOB</name>
<dbReference type="EMBL" id="JABFBC010000002">
    <property type="protein sequence ID" value="NNU81079.1"/>
    <property type="molecule type" value="Genomic_DNA"/>
</dbReference>
<dbReference type="NCBIfam" id="TIGR03187">
    <property type="entry name" value="DGQHR"/>
    <property type="match status" value="1"/>
</dbReference>
<dbReference type="CDD" id="cd16413">
    <property type="entry name" value="DGQHR_domain"/>
    <property type="match status" value="1"/>
</dbReference>
<evidence type="ECO:0000313" key="2">
    <source>
        <dbReference type="Proteomes" id="UP000572377"/>
    </source>
</evidence>
<proteinExistence type="predicted"/>
<dbReference type="Proteomes" id="UP000572377">
    <property type="component" value="Unassembled WGS sequence"/>
</dbReference>